<feature type="region of interest" description="Disordered" evidence="1">
    <location>
        <begin position="48"/>
        <end position="71"/>
    </location>
</feature>
<evidence type="ECO:0000256" key="1">
    <source>
        <dbReference type="SAM" id="MobiDB-lite"/>
    </source>
</evidence>
<gene>
    <name evidence="2" type="ORF">STRIP9103_00032</name>
</gene>
<evidence type="ECO:0000313" key="3">
    <source>
        <dbReference type="Proteomes" id="UP000010411"/>
    </source>
</evidence>
<accession>L1KKJ6</accession>
<reference evidence="2 3" key="1">
    <citation type="submission" date="2012-11" db="EMBL/GenBank/DDBJ databases">
        <authorList>
            <person name="Huguet-Tapia J.C."/>
            <person name="Durkin A.S."/>
            <person name="Pettis G.S."/>
            <person name="Badger J.H."/>
        </authorList>
    </citation>
    <scope>NUCLEOTIDE SEQUENCE [LARGE SCALE GENOMIC DNA]</scope>
    <source>
        <strain evidence="2 3">91-03</strain>
    </source>
</reference>
<dbReference type="AlphaFoldDB" id="L1KKJ6"/>
<name>L1KKJ6_9ACTN</name>
<sequence length="71" mass="7643">MVAVGGSVATSQRPPRLELTDLLAADDFEQLHHDEKPSVVALAHRFDVSEGKATSRDSSRSAAAAHHPERL</sequence>
<evidence type="ECO:0000313" key="2">
    <source>
        <dbReference type="EMBL" id="EKX60898.1"/>
    </source>
</evidence>
<dbReference type="EMBL" id="AEJC01000627">
    <property type="protein sequence ID" value="EKX60898.1"/>
    <property type="molecule type" value="Genomic_DNA"/>
</dbReference>
<proteinExistence type="predicted"/>
<comment type="caution">
    <text evidence="2">The sequence shown here is derived from an EMBL/GenBank/DDBJ whole genome shotgun (WGS) entry which is preliminary data.</text>
</comment>
<feature type="compositionally biased region" description="Basic and acidic residues" evidence="1">
    <location>
        <begin position="48"/>
        <end position="59"/>
    </location>
</feature>
<keyword evidence="3" id="KW-1185">Reference proteome</keyword>
<dbReference type="Proteomes" id="UP000010411">
    <property type="component" value="Unassembled WGS sequence"/>
</dbReference>
<organism evidence="2 3">
    <name type="scientific">Streptomyces ipomoeae 91-03</name>
    <dbReference type="NCBI Taxonomy" id="698759"/>
    <lineage>
        <taxon>Bacteria</taxon>
        <taxon>Bacillati</taxon>
        <taxon>Actinomycetota</taxon>
        <taxon>Actinomycetes</taxon>
        <taxon>Kitasatosporales</taxon>
        <taxon>Streptomycetaceae</taxon>
        <taxon>Streptomyces</taxon>
    </lineage>
</organism>
<protein>
    <submittedName>
        <fullName evidence="2">Uncharacterized protein</fullName>
    </submittedName>
</protein>